<accession>A0A8T0MLM5</accession>
<dbReference type="EMBL" id="CM029054">
    <property type="protein sequence ID" value="KAG2538058.1"/>
    <property type="molecule type" value="Genomic_DNA"/>
</dbReference>
<evidence type="ECO:0000313" key="3">
    <source>
        <dbReference type="Proteomes" id="UP000823388"/>
    </source>
</evidence>
<evidence type="ECO:0000256" key="1">
    <source>
        <dbReference type="ARBA" id="ARBA00008821"/>
    </source>
</evidence>
<proteinExistence type="inferred from homology"/>
<sequence length="107" mass="11628">MRGTQGAPIIASTIQIILGFSGLWRNVLKLLSPLSAVPLVSLVGFGLYEIGFPEVAKCVQAGIPELLLLVVFSQYLPQVLHFGKDVFGRRRCIAVLIVQVLLQELLG</sequence>
<dbReference type="EMBL" id="CM029054">
    <property type="protein sequence ID" value="KAG2538057.1"/>
    <property type="molecule type" value="Genomic_DNA"/>
</dbReference>
<organism evidence="2 3">
    <name type="scientific">Panicum virgatum</name>
    <name type="common">Blackwell switchgrass</name>
    <dbReference type="NCBI Taxonomy" id="38727"/>
    <lineage>
        <taxon>Eukaryota</taxon>
        <taxon>Viridiplantae</taxon>
        <taxon>Streptophyta</taxon>
        <taxon>Embryophyta</taxon>
        <taxon>Tracheophyta</taxon>
        <taxon>Spermatophyta</taxon>
        <taxon>Magnoliopsida</taxon>
        <taxon>Liliopsida</taxon>
        <taxon>Poales</taxon>
        <taxon>Poaceae</taxon>
        <taxon>PACMAD clade</taxon>
        <taxon>Panicoideae</taxon>
        <taxon>Panicodae</taxon>
        <taxon>Paniceae</taxon>
        <taxon>Panicinae</taxon>
        <taxon>Panicum</taxon>
        <taxon>Panicum sect. Hiantes</taxon>
    </lineage>
</organism>
<comment type="similarity">
    <text evidence="1">Belongs to the nucleobase:cation symporter-2 (NCS2) (TC 2.A.40) family.</text>
</comment>
<dbReference type="PANTHER" id="PTHR11119">
    <property type="entry name" value="XANTHINE-URACIL / VITAMIN C PERMEASE FAMILY MEMBER"/>
    <property type="match status" value="1"/>
</dbReference>
<protein>
    <submittedName>
        <fullName evidence="2">Uncharacterized protein</fullName>
    </submittedName>
</protein>
<dbReference type="Proteomes" id="UP000823388">
    <property type="component" value="Chromosome 9N"/>
</dbReference>
<gene>
    <name evidence="2" type="ORF">PVAP13_9NG389500</name>
</gene>
<evidence type="ECO:0000313" key="2">
    <source>
        <dbReference type="EMBL" id="KAG2538057.1"/>
    </source>
</evidence>
<reference evidence="2" key="1">
    <citation type="submission" date="2020-05" db="EMBL/GenBank/DDBJ databases">
        <title>WGS assembly of Panicum virgatum.</title>
        <authorList>
            <person name="Lovell J.T."/>
            <person name="Jenkins J."/>
            <person name="Shu S."/>
            <person name="Juenger T.E."/>
            <person name="Schmutz J."/>
        </authorList>
    </citation>
    <scope>NUCLEOTIDE SEQUENCE</scope>
    <source>
        <strain evidence="2">AP13</strain>
    </source>
</reference>
<comment type="caution">
    <text evidence="2">The sequence shown here is derived from an EMBL/GenBank/DDBJ whole genome shotgun (WGS) entry which is preliminary data.</text>
</comment>
<name>A0A8T0MLM5_PANVG</name>
<dbReference type="AlphaFoldDB" id="A0A8T0MLM5"/>
<keyword evidence="3" id="KW-1185">Reference proteome</keyword>